<evidence type="ECO:0000313" key="4">
    <source>
        <dbReference type="EMBL" id="KAK8957360.1"/>
    </source>
</evidence>
<accession>A0AAP0GFI6</accession>
<evidence type="ECO:0000256" key="2">
    <source>
        <dbReference type="ARBA" id="ARBA00023054"/>
    </source>
</evidence>
<keyword evidence="2 3" id="KW-0175">Coiled coil</keyword>
<name>A0AAP0GFI6_9ASPA</name>
<evidence type="ECO:0000313" key="5">
    <source>
        <dbReference type="Proteomes" id="UP001418222"/>
    </source>
</evidence>
<protein>
    <submittedName>
        <fullName evidence="4">WEB family protein</fullName>
    </submittedName>
</protein>
<dbReference type="Proteomes" id="UP001418222">
    <property type="component" value="Unassembled WGS sequence"/>
</dbReference>
<gene>
    <name evidence="4" type="ORF">KSP39_PZI001155</name>
</gene>
<dbReference type="GO" id="GO:0009904">
    <property type="term" value="P:chloroplast accumulation movement"/>
    <property type="evidence" value="ECO:0007669"/>
    <property type="project" value="TreeGrafter"/>
</dbReference>
<dbReference type="GO" id="GO:0009903">
    <property type="term" value="P:chloroplast avoidance movement"/>
    <property type="evidence" value="ECO:0007669"/>
    <property type="project" value="TreeGrafter"/>
</dbReference>
<feature type="coiled-coil region" evidence="3">
    <location>
        <begin position="66"/>
        <end position="118"/>
    </location>
</feature>
<keyword evidence="5" id="KW-1185">Reference proteome</keyword>
<comment type="caution">
    <text evidence="4">The sequence shown here is derived from an EMBL/GenBank/DDBJ whole genome shotgun (WGS) entry which is preliminary data.</text>
</comment>
<dbReference type="PANTHER" id="PTHR32054:SF9">
    <property type="entry name" value="OS04G0116200 PROTEIN"/>
    <property type="match status" value="1"/>
</dbReference>
<proteinExistence type="inferred from homology"/>
<evidence type="ECO:0000256" key="3">
    <source>
        <dbReference type="SAM" id="Coils"/>
    </source>
</evidence>
<dbReference type="Gene3D" id="1.20.120.330">
    <property type="entry name" value="Nucleotidyltransferases domain 2"/>
    <property type="match status" value="1"/>
</dbReference>
<dbReference type="AlphaFoldDB" id="A0AAP0GFI6"/>
<dbReference type="PANTHER" id="PTHR32054">
    <property type="entry name" value="HEAVY CHAIN, PUTATIVE, EXPRESSED-RELATED-RELATED"/>
    <property type="match status" value="1"/>
</dbReference>
<evidence type="ECO:0000256" key="1">
    <source>
        <dbReference type="ARBA" id="ARBA00005485"/>
    </source>
</evidence>
<comment type="similarity">
    <text evidence="1">Belongs to the WEB family.</text>
</comment>
<reference evidence="4 5" key="1">
    <citation type="journal article" date="2022" name="Nat. Plants">
        <title>Genomes of leafy and leafless Platanthera orchids illuminate the evolution of mycoheterotrophy.</title>
        <authorList>
            <person name="Li M.H."/>
            <person name="Liu K.W."/>
            <person name="Li Z."/>
            <person name="Lu H.C."/>
            <person name="Ye Q.L."/>
            <person name="Zhang D."/>
            <person name="Wang J.Y."/>
            <person name="Li Y.F."/>
            <person name="Zhong Z.M."/>
            <person name="Liu X."/>
            <person name="Yu X."/>
            <person name="Liu D.K."/>
            <person name="Tu X.D."/>
            <person name="Liu B."/>
            <person name="Hao Y."/>
            <person name="Liao X.Y."/>
            <person name="Jiang Y.T."/>
            <person name="Sun W.H."/>
            <person name="Chen J."/>
            <person name="Chen Y.Q."/>
            <person name="Ai Y."/>
            <person name="Zhai J.W."/>
            <person name="Wu S.S."/>
            <person name="Zhou Z."/>
            <person name="Hsiao Y.Y."/>
            <person name="Wu W.L."/>
            <person name="Chen Y.Y."/>
            <person name="Lin Y.F."/>
            <person name="Hsu J.L."/>
            <person name="Li C.Y."/>
            <person name="Wang Z.W."/>
            <person name="Zhao X."/>
            <person name="Zhong W.Y."/>
            <person name="Ma X.K."/>
            <person name="Ma L."/>
            <person name="Huang J."/>
            <person name="Chen G.Z."/>
            <person name="Huang M.Z."/>
            <person name="Huang L."/>
            <person name="Peng D.H."/>
            <person name="Luo Y.B."/>
            <person name="Zou S.Q."/>
            <person name="Chen S.P."/>
            <person name="Lan S."/>
            <person name="Tsai W.C."/>
            <person name="Van de Peer Y."/>
            <person name="Liu Z.J."/>
        </authorList>
    </citation>
    <scope>NUCLEOTIDE SEQUENCE [LARGE SCALE GENOMIC DNA]</scope>
    <source>
        <strain evidence="4">Lor287</strain>
    </source>
</reference>
<dbReference type="GO" id="GO:0005829">
    <property type="term" value="C:cytosol"/>
    <property type="evidence" value="ECO:0007669"/>
    <property type="project" value="TreeGrafter"/>
</dbReference>
<sequence length="227" mass="25577">MEMELEAVGNGHALHRRAEIDTRAPFRSVKEAVMLFGEKVLAGEISNKLNEMRATANRNEQSGPRIGSLVAELEEAKQNLQKAKEEIQELANYLTSVKQELHKTKNELKELKARELEKPATDSEIEDIKFVENSTEMEAGMPSVKGDFEFQRKKYVKFANPPSQAGVVSTDARVLYSGVSFDRESLQMRNKQKKKRSKSFLPMMVSVFLKKKSIQSDESVQGLGNIA</sequence>
<dbReference type="EMBL" id="JBBWWQ010000001">
    <property type="protein sequence ID" value="KAK8957360.1"/>
    <property type="molecule type" value="Genomic_DNA"/>
</dbReference>
<organism evidence="4 5">
    <name type="scientific">Platanthera zijinensis</name>
    <dbReference type="NCBI Taxonomy" id="2320716"/>
    <lineage>
        <taxon>Eukaryota</taxon>
        <taxon>Viridiplantae</taxon>
        <taxon>Streptophyta</taxon>
        <taxon>Embryophyta</taxon>
        <taxon>Tracheophyta</taxon>
        <taxon>Spermatophyta</taxon>
        <taxon>Magnoliopsida</taxon>
        <taxon>Liliopsida</taxon>
        <taxon>Asparagales</taxon>
        <taxon>Orchidaceae</taxon>
        <taxon>Orchidoideae</taxon>
        <taxon>Orchideae</taxon>
        <taxon>Orchidinae</taxon>
        <taxon>Platanthera</taxon>
    </lineage>
</organism>